<keyword evidence="3" id="KW-0520">NAD</keyword>
<keyword evidence="2" id="KW-1278">Translocase</keyword>
<dbReference type="GO" id="GO:0048038">
    <property type="term" value="F:quinone binding"/>
    <property type="evidence" value="ECO:0007669"/>
    <property type="project" value="InterPro"/>
</dbReference>
<dbReference type="Gene3D" id="1.10.645.10">
    <property type="entry name" value="Cytochrome-c3 Hydrogenase, chain B"/>
    <property type="match status" value="1"/>
</dbReference>
<dbReference type="InterPro" id="IPR022885">
    <property type="entry name" value="NDH1_su_D/H"/>
</dbReference>
<dbReference type="AlphaFoldDB" id="A0A3Q7GA30"/>
<proteinExistence type="inferred from homology"/>
<dbReference type="PANTHER" id="PTHR11993:SF10">
    <property type="entry name" value="NADH DEHYDROGENASE [UBIQUINONE] IRON-SULFUR PROTEIN 2, MITOCHONDRIAL"/>
    <property type="match status" value="1"/>
</dbReference>
<dbReference type="InterPro" id="IPR029014">
    <property type="entry name" value="NiFe-Hase_large"/>
</dbReference>
<dbReference type="STRING" id="4081.A0A3Q7GA30"/>
<dbReference type="InterPro" id="IPR001135">
    <property type="entry name" value="NADH_Q_OxRdtase_suD"/>
</dbReference>
<accession>A0A3Q7GA30</accession>
<evidence type="ECO:0000256" key="2">
    <source>
        <dbReference type="ARBA" id="ARBA00022967"/>
    </source>
</evidence>
<dbReference type="Pfam" id="PF00346">
    <property type="entry name" value="Complex1_49kDa"/>
    <property type="match status" value="1"/>
</dbReference>
<dbReference type="Proteomes" id="UP000004994">
    <property type="component" value="Chromosome 5"/>
</dbReference>
<dbReference type="PANTHER" id="PTHR11993">
    <property type="entry name" value="NADH-UBIQUINONE OXIDOREDUCTASE 49 KDA SUBUNIT"/>
    <property type="match status" value="1"/>
</dbReference>
<dbReference type="SUPFAM" id="SSF56762">
    <property type="entry name" value="HydB/Nqo4-like"/>
    <property type="match status" value="1"/>
</dbReference>
<name>A0A3Q7GA30_SOLLC</name>
<sequence length="90" mass="10705">MDFGKIDDLIEKEDELTLNMQDGNLIIDDIFFGCLLFLNWALSTEKKNVFFFMGLSGPMLRASGIEWDLRKVDHYESYDEFDWQVQWIRS</sequence>
<comment type="similarity">
    <text evidence="1">Belongs to the complex I 49 kDa subunit family.</text>
</comment>
<dbReference type="EnsemblPlants" id="Solyc05g007065.1.1">
    <property type="protein sequence ID" value="Solyc05g007065.1.1.1"/>
    <property type="gene ID" value="Solyc05g007065.1"/>
</dbReference>
<evidence type="ECO:0000313" key="6">
    <source>
        <dbReference type="Proteomes" id="UP000004994"/>
    </source>
</evidence>
<evidence type="ECO:0000256" key="1">
    <source>
        <dbReference type="ARBA" id="ARBA00005769"/>
    </source>
</evidence>
<dbReference type="GO" id="GO:0051287">
    <property type="term" value="F:NAD binding"/>
    <property type="evidence" value="ECO:0007669"/>
    <property type="project" value="InterPro"/>
</dbReference>
<dbReference type="GO" id="GO:0016651">
    <property type="term" value="F:oxidoreductase activity, acting on NAD(P)H"/>
    <property type="evidence" value="ECO:0007669"/>
    <property type="project" value="InterPro"/>
</dbReference>
<keyword evidence="6" id="KW-1185">Reference proteome</keyword>
<feature type="domain" description="NADH-quinone oxidoreductase subunit D" evidence="4">
    <location>
        <begin position="51"/>
        <end position="87"/>
    </location>
</feature>
<reference evidence="5" key="1">
    <citation type="journal article" date="2012" name="Nature">
        <title>The tomato genome sequence provides insights into fleshy fruit evolution.</title>
        <authorList>
            <consortium name="Tomato Genome Consortium"/>
        </authorList>
    </citation>
    <scope>NUCLEOTIDE SEQUENCE [LARGE SCALE GENOMIC DNA]</scope>
    <source>
        <strain evidence="5">cv. Heinz 1706</strain>
    </source>
</reference>
<evidence type="ECO:0000313" key="5">
    <source>
        <dbReference type="EnsemblPlants" id="Solyc05g007065.1.1.1"/>
    </source>
</evidence>
<protein>
    <recommendedName>
        <fullName evidence="4">NADH-quinone oxidoreductase subunit D domain-containing protein</fullName>
    </recommendedName>
</protein>
<dbReference type="Gramene" id="Solyc05g007065.1.1">
    <property type="protein sequence ID" value="Solyc05g007065.1.1.1"/>
    <property type="gene ID" value="Solyc05g007065.1"/>
</dbReference>
<dbReference type="InParanoid" id="A0A3Q7GA30"/>
<organism evidence="5">
    <name type="scientific">Solanum lycopersicum</name>
    <name type="common">Tomato</name>
    <name type="synonym">Lycopersicon esculentum</name>
    <dbReference type="NCBI Taxonomy" id="4081"/>
    <lineage>
        <taxon>Eukaryota</taxon>
        <taxon>Viridiplantae</taxon>
        <taxon>Streptophyta</taxon>
        <taxon>Embryophyta</taxon>
        <taxon>Tracheophyta</taxon>
        <taxon>Spermatophyta</taxon>
        <taxon>Magnoliopsida</taxon>
        <taxon>eudicotyledons</taxon>
        <taxon>Gunneridae</taxon>
        <taxon>Pentapetalae</taxon>
        <taxon>asterids</taxon>
        <taxon>lamiids</taxon>
        <taxon>Solanales</taxon>
        <taxon>Solanaceae</taxon>
        <taxon>Solanoideae</taxon>
        <taxon>Solaneae</taxon>
        <taxon>Solanum</taxon>
        <taxon>Solanum subgen. Lycopersicon</taxon>
    </lineage>
</organism>
<evidence type="ECO:0000256" key="3">
    <source>
        <dbReference type="ARBA" id="ARBA00023027"/>
    </source>
</evidence>
<evidence type="ECO:0000259" key="4">
    <source>
        <dbReference type="Pfam" id="PF00346"/>
    </source>
</evidence>
<reference evidence="5" key="2">
    <citation type="submission" date="2019-01" db="UniProtKB">
        <authorList>
            <consortium name="EnsemblPlants"/>
        </authorList>
    </citation>
    <scope>IDENTIFICATION</scope>
    <source>
        <strain evidence="5">cv. Heinz 1706</strain>
    </source>
</reference>